<reference evidence="2" key="1">
    <citation type="submission" date="2021-01" db="EMBL/GenBank/DDBJ databases">
        <authorList>
            <consortium name="Genoscope - CEA"/>
            <person name="William W."/>
        </authorList>
    </citation>
    <scope>NUCLEOTIDE SEQUENCE</scope>
</reference>
<accession>A0A8S1WP37</accession>
<dbReference type="AlphaFoldDB" id="A0A8S1WP37"/>
<comment type="caution">
    <text evidence="2">The sequence shown here is derived from an EMBL/GenBank/DDBJ whole genome shotgun (WGS) entry which is preliminary data.</text>
</comment>
<protein>
    <submittedName>
        <fullName evidence="2">Uncharacterized protein</fullName>
    </submittedName>
</protein>
<evidence type="ECO:0000256" key="1">
    <source>
        <dbReference type="SAM" id="SignalP"/>
    </source>
</evidence>
<dbReference type="Proteomes" id="UP000689195">
    <property type="component" value="Unassembled WGS sequence"/>
</dbReference>
<keyword evidence="1" id="KW-0732">Signal</keyword>
<gene>
    <name evidence="2" type="ORF">PPENT_87.1.T0960145</name>
</gene>
<name>A0A8S1WP37_9CILI</name>
<evidence type="ECO:0000313" key="3">
    <source>
        <dbReference type="Proteomes" id="UP000689195"/>
    </source>
</evidence>
<feature type="signal peptide" evidence="1">
    <location>
        <begin position="1"/>
        <end position="22"/>
    </location>
</feature>
<sequence>MPLFYLRTQLIIILSGIEISLSQKSTRKLKNNIFLRFNFNFHLNWRIYLNLLMYKLNMHTEYIGQRIGLKFLQSTQ</sequence>
<dbReference type="EMBL" id="CAJJDO010000096">
    <property type="protein sequence ID" value="CAD8190487.1"/>
    <property type="molecule type" value="Genomic_DNA"/>
</dbReference>
<proteinExistence type="predicted"/>
<feature type="chain" id="PRO_5035941301" evidence="1">
    <location>
        <begin position="23"/>
        <end position="76"/>
    </location>
</feature>
<organism evidence="2 3">
    <name type="scientific">Paramecium pentaurelia</name>
    <dbReference type="NCBI Taxonomy" id="43138"/>
    <lineage>
        <taxon>Eukaryota</taxon>
        <taxon>Sar</taxon>
        <taxon>Alveolata</taxon>
        <taxon>Ciliophora</taxon>
        <taxon>Intramacronucleata</taxon>
        <taxon>Oligohymenophorea</taxon>
        <taxon>Peniculida</taxon>
        <taxon>Parameciidae</taxon>
        <taxon>Paramecium</taxon>
    </lineage>
</organism>
<evidence type="ECO:0000313" key="2">
    <source>
        <dbReference type="EMBL" id="CAD8190487.1"/>
    </source>
</evidence>
<keyword evidence="3" id="KW-1185">Reference proteome</keyword>